<evidence type="ECO:0000256" key="5">
    <source>
        <dbReference type="ARBA" id="ARBA00023004"/>
    </source>
</evidence>
<dbReference type="SUPFAM" id="SSF48264">
    <property type="entry name" value="Cytochrome P450"/>
    <property type="match status" value="1"/>
</dbReference>
<dbReference type="Pfam" id="PF00067">
    <property type="entry name" value="p450"/>
    <property type="match status" value="1"/>
</dbReference>
<comment type="similarity">
    <text evidence="1 7">Belongs to the cytochrome P450 family.</text>
</comment>
<dbReference type="GO" id="GO:0005506">
    <property type="term" value="F:iron ion binding"/>
    <property type="evidence" value="ECO:0007669"/>
    <property type="project" value="InterPro"/>
</dbReference>
<evidence type="ECO:0000256" key="1">
    <source>
        <dbReference type="ARBA" id="ARBA00010617"/>
    </source>
</evidence>
<keyword evidence="2 7" id="KW-0349">Heme</keyword>
<evidence type="ECO:0000256" key="2">
    <source>
        <dbReference type="ARBA" id="ARBA00022617"/>
    </source>
</evidence>
<evidence type="ECO:0000313" key="8">
    <source>
        <dbReference type="EMBL" id="RJG01356.1"/>
    </source>
</evidence>
<dbReference type="RefSeq" id="WP_119784805.1">
    <property type="nucleotide sequence ID" value="NZ_QYUQ01000002.1"/>
</dbReference>
<dbReference type="PROSITE" id="PS00086">
    <property type="entry name" value="CYTOCHROME_P450"/>
    <property type="match status" value="1"/>
</dbReference>
<dbReference type="InterPro" id="IPR002397">
    <property type="entry name" value="Cyt_P450_B"/>
</dbReference>
<dbReference type="InterPro" id="IPR017972">
    <property type="entry name" value="Cyt_P450_CS"/>
</dbReference>
<dbReference type="GO" id="GO:0008395">
    <property type="term" value="F:steroid hydroxylase activity"/>
    <property type="evidence" value="ECO:0007669"/>
    <property type="project" value="TreeGrafter"/>
</dbReference>
<evidence type="ECO:0000256" key="4">
    <source>
        <dbReference type="ARBA" id="ARBA00023002"/>
    </source>
</evidence>
<protein>
    <submittedName>
        <fullName evidence="8">Cytochrome P450</fullName>
    </submittedName>
</protein>
<gene>
    <name evidence="8" type="ORF">D3878_06970</name>
</gene>
<sequence length="410" mass="46443">MTSSQITFSDPEVQRCPFSAYEEVRALGPVYRDPVTGNYVVTDYELVRQIANDAATFSSVTGKLLVQELPGQDQVDAIFKEHGYLPINTLVVSDAPDHTFYRSLVDKAFTPVRVRQMEDYLNGVVEDLIDRHIDDGQIEFMSKMANIVPMSVISDQLGVPRSDIETFKRWSEAVLSQAYQSHSVEERIKIAHTICELQRYIAEKAEEYRKTPRECMLSDLVHAEVGGRRLTMQELVAICTQLLVAGNDTTTSVMGSCMYRIIQEPGLEERLRSDSKLIPQFIEEVLRLASPVQGLWRRAVRDTEIGGVQIPAESIMLIKYGAANRDPAKFECPAHMNIERSNVRQHLTFGHGAHFCIGNQLARAELRIAIGKLLQRMKNFRLTYGDEGVEYISHVFNFGLTKLHISFDRV</sequence>
<keyword evidence="3 7" id="KW-0479">Metal-binding</keyword>
<dbReference type="AlphaFoldDB" id="A0A3A3GGF7"/>
<name>A0A3A3GGF7_9BURK</name>
<dbReference type="FunFam" id="1.10.630.10:FF:000018">
    <property type="entry name" value="Cytochrome P450 monooxygenase"/>
    <property type="match status" value="1"/>
</dbReference>
<evidence type="ECO:0000256" key="6">
    <source>
        <dbReference type="ARBA" id="ARBA00023033"/>
    </source>
</evidence>
<dbReference type="GO" id="GO:0006707">
    <property type="term" value="P:cholesterol catabolic process"/>
    <property type="evidence" value="ECO:0007669"/>
    <property type="project" value="TreeGrafter"/>
</dbReference>
<dbReference type="Gene3D" id="1.10.630.10">
    <property type="entry name" value="Cytochrome P450"/>
    <property type="match status" value="1"/>
</dbReference>
<dbReference type="InterPro" id="IPR036396">
    <property type="entry name" value="Cyt_P450_sf"/>
</dbReference>
<dbReference type="PANTHER" id="PTHR46696:SF4">
    <property type="entry name" value="BIOTIN BIOSYNTHESIS CYTOCHROME P450"/>
    <property type="match status" value="1"/>
</dbReference>
<dbReference type="GO" id="GO:0020037">
    <property type="term" value="F:heme binding"/>
    <property type="evidence" value="ECO:0007669"/>
    <property type="project" value="InterPro"/>
</dbReference>
<keyword evidence="9" id="KW-1185">Reference proteome</keyword>
<comment type="caution">
    <text evidence="8">The sequence shown here is derived from an EMBL/GenBank/DDBJ whole genome shotgun (WGS) entry which is preliminary data.</text>
</comment>
<dbReference type="InterPro" id="IPR001128">
    <property type="entry name" value="Cyt_P450"/>
</dbReference>
<dbReference type="EMBL" id="QYUQ01000002">
    <property type="protein sequence ID" value="RJG01356.1"/>
    <property type="molecule type" value="Genomic_DNA"/>
</dbReference>
<dbReference type="OrthoDB" id="9764248at2"/>
<dbReference type="PRINTS" id="PR00385">
    <property type="entry name" value="P450"/>
</dbReference>
<dbReference type="PANTHER" id="PTHR46696">
    <property type="entry name" value="P450, PUTATIVE (EUROFUNG)-RELATED"/>
    <property type="match status" value="1"/>
</dbReference>
<proteinExistence type="inferred from homology"/>
<organism evidence="8 9">
    <name type="scientific">Noviherbaspirillum sedimenti</name>
    <dbReference type="NCBI Taxonomy" id="2320865"/>
    <lineage>
        <taxon>Bacteria</taxon>
        <taxon>Pseudomonadati</taxon>
        <taxon>Pseudomonadota</taxon>
        <taxon>Betaproteobacteria</taxon>
        <taxon>Burkholderiales</taxon>
        <taxon>Oxalobacteraceae</taxon>
        <taxon>Noviherbaspirillum</taxon>
    </lineage>
</organism>
<accession>A0A3A3GGF7</accession>
<dbReference type="Proteomes" id="UP000266327">
    <property type="component" value="Unassembled WGS sequence"/>
</dbReference>
<dbReference type="GO" id="GO:0036199">
    <property type="term" value="F:cholest-4-en-3-one 26-monooxygenase activity"/>
    <property type="evidence" value="ECO:0007669"/>
    <property type="project" value="TreeGrafter"/>
</dbReference>
<reference evidence="9" key="1">
    <citation type="submission" date="2018-09" db="EMBL/GenBank/DDBJ databases">
        <authorList>
            <person name="Zhu H."/>
        </authorList>
    </citation>
    <scope>NUCLEOTIDE SEQUENCE [LARGE SCALE GENOMIC DNA]</scope>
    <source>
        <strain evidence="9">K1S02-23</strain>
    </source>
</reference>
<dbReference type="PRINTS" id="PR00359">
    <property type="entry name" value="BP450"/>
</dbReference>
<evidence type="ECO:0000256" key="3">
    <source>
        <dbReference type="ARBA" id="ARBA00022723"/>
    </source>
</evidence>
<evidence type="ECO:0000313" key="9">
    <source>
        <dbReference type="Proteomes" id="UP000266327"/>
    </source>
</evidence>
<evidence type="ECO:0000256" key="7">
    <source>
        <dbReference type="RuleBase" id="RU000461"/>
    </source>
</evidence>
<keyword evidence="6 7" id="KW-0503">Monooxygenase</keyword>
<keyword evidence="5 7" id="KW-0408">Iron</keyword>
<keyword evidence="4 7" id="KW-0560">Oxidoreductase</keyword>